<protein>
    <recommendedName>
        <fullName evidence="3">Lipoprotein</fullName>
    </recommendedName>
</protein>
<reference evidence="1 2" key="1">
    <citation type="submission" date="2020-11" db="EMBL/GenBank/DDBJ databases">
        <authorList>
            <person name="Kim M.K."/>
        </authorList>
    </citation>
    <scope>NUCLEOTIDE SEQUENCE [LARGE SCALE GENOMIC DNA]</scope>
    <source>
        <strain evidence="1 2">BT439</strain>
    </source>
</reference>
<dbReference type="AlphaFoldDB" id="A0A931FHV6"/>
<evidence type="ECO:0000313" key="1">
    <source>
        <dbReference type="EMBL" id="MBF9140098.1"/>
    </source>
</evidence>
<gene>
    <name evidence="1" type="ORF">I2I01_00530</name>
</gene>
<organism evidence="1 2">
    <name type="scientific">Hymenobacter properus</name>
    <dbReference type="NCBI Taxonomy" id="2791026"/>
    <lineage>
        <taxon>Bacteria</taxon>
        <taxon>Pseudomonadati</taxon>
        <taxon>Bacteroidota</taxon>
        <taxon>Cytophagia</taxon>
        <taxon>Cytophagales</taxon>
        <taxon>Hymenobacteraceae</taxon>
        <taxon>Hymenobacter</taxon>
    </lineage>
</organism>
<comment type="caution">
    <text evidence="1">The sequence shown here is derived from an EMBL/GenBank/DDBJ whole genome shotgun (WGS) entry which is preliminary data.</text>
</comment>
<dbReference type="PROSITE" id="PS51257">
    <property type="entry name" value="PROKAR_LIPOPROTEIN"/>
    <property type="match status" value="1"/>
</dbReference>
<name>A0A931FHV6_9BACT</name>
<dbReference type="RefSeq" id="WP_196284473.1">
    <property type="nucleotide sequence ID" value="NZ_JADQDP010000001.1"/>
</dbReference>
<evidence type="ECO:0008006" key="3">
    <source>
        <dbReference type="Google" id="ProtNLM"/>
    </source>
</evidence>
<accession>A0A931FHV6</accession>
<dbReference type="EMBL" id="JADQDP010000001">
    <property type="protein sequence ID" value="MBF9140098.1"/>
    <property type="molecule type" value="Genomic_DNA"/>
</dbReference>
<keyword evidence="2" id="KW-1185">Reference proteome</keyword>
<dbReference type="Proteomes" id="UP000645610">
    <property type="component" value="Unassembled WGS sequence"/>
</dbReference>
<sequence>MKLRTAAWGGLLWLSGCVPQAFELSDYRSHLTAAEKQQLAAGQALEKMHVSYWRFFPKQVYWQGKLRVEPAAKGKYKFTKLGHWQQFDEHGGLLADADYQLKGRWTTGHERLYYPAGTLSADVLTQPVVLNGDSVLETRLVNFRSGVESDTSFVERWYLRDGKYLRPSVRSFDLAGRRPVPKNWKGEPYTYSKP</sequence>
<proteinExistence type="predicted"/>
<evidence type="ECO:0000313" key="2">
    <source>
        <dbReference type="Proteomes" id="UP000645610"/>
    </source>
</evidence>